<evidence type="ECO:0000313" key="2">
    <source>
        <dbReference type="Proteomes" id="UP000190814"/>
    </source>
</evidence>
<dbReference type="Proteomes" id="UP000190814">
    <property type="component" value="Unassembled WGS sequence"/>
</dbReference>
<keyword evidence="2" id="KW-1185">Reference proteome</keyword>
<sequence>MIKRIIIVCMILAVVCCNFDYSDAYGIEKDDSLTIFKNLIEEEKKEEIPCVSKRYKKSIESWNKISDKLYKDNVLKKIYAGAYIDDNDELVVMLTKKVDDVLAVNVLEDVKKIKYVEYTYKELDDVKKIIINKMDKYNYINSVGIDEKNNVVEVGFISLSNKYFDEFKKNVIDSDCVKISKESKITGEKKKLRSGEMIHYRDKDSQPACGSIGFRARSRSVFGTINGFVTAGHVGYKVGLKIYADERQEKQIGKVHITQQSGKIDAAFVELTNSNYDLARQVKYKNEKGDTVGVKLNCVPNNPIEGQIVYKSGAKTYLTSGKVKKKSTTIKIDDIKYNDVAVAKYKSAPGDSGGVIYEPFFAMKEPYCPVGIHAASGGVFIKIQNILDKFKLELY</sequence>
<dbReference type="Gene3D" id="2.40.10.10">
    <property type="entry name" value="Trypsin-like serine proteases"/>
    <property type="match status" value="2"/>
</dbReference>
<dbReference type="EMBL" id="FUXZ01000014">
    <property type="protein sequence ID" value="SKA70689.1"/>
    <property type="molecule type" value="Genomic_DNA"/>
</dbReference>
<name>A0A1T4W0L9_9FIRM</name>
<dbReference type="SUPFAM" id="SSF50494">
    <property type="entry name" value="Trypsin-like serine proteases"/>
    <property type="match status" value="1"/>
</dbReference>
<organism evidence="1 2">
    <name type="scientific">Eubacterium uniforme</name>
    <dbReference type="NCBI Taxonomy" id="39495"/>
    <lineage>
        <taxon>Bacteria</taxon>
        <taxon>Bacillati</taxon>
        <taxon>Bacillota</taxon>
        <taxon>Clostridia</taxon>
        <taxon>Eubacteriales</taxon>
        <taxon>Eubacteriaceae</taxon>
        <taxon>Eubacterium</taxon>
    </lineage>
</organism>
<proteinExistence type="predicted"/>
<protein>
    <submittedName>
        <fullName evidence="1">Uncharacterized protein</fullName>
    </submittedName>
</protein>
<dbReference type="InterPro" id="IPR009003">
    <property type="entry name" value="Peptidase_S1_PA"/>
</dbReference>
<dbReference type="AlphaFoldDB" id="A0A1T4W0L9"/>
<dbReference type="RefSeq" id="WP_143405107.1">
    <property type="nucleotide sequence ID" value="NZ_FUXZ01000014.1"/>
</dbReference>
<dbReference type="STRING" id="39495.SAMN02745111_02081"/>
<evidence type="ECO:0000313" key="1">
    <source>
        <dbReference type="EMBL" id="SKA70689.1"/>
    </source>
</evidence>
<reference evidence="1 2" key="1">
    <citation type="submission" date="2017-02" db="EMBL/GenBank/DDBJ databases">
        <authorList>
            <person name="Peterson S.W."/>
        </authorList>
    </citation>
    <scope>NUCLEOTIDE SEQUENCE [LARGE SCALE GENOMIC DNA]</scope>
    <source>
        <strain evidence="1 2">ATCC 35992</strain>
    </source>
</reference>
<accession>A0A1T4W0L9</accession>
<gene>
    <name evidence="1" type="ORF">SAMN02745111_02081</name>
</gene>
<dbReference type="OrthoDB" id="2519138at2"/>
<dbReference type="InterPro" id="IPR043504">
    <property type="entry name" value="Peptidase_S1_PA_chymotrypsin"/>
</dbReference>